<dbReference type="Pfam" id="PF07659">
    <property type="entry name" value="DUF1599"/>
    <property type="match status" value="2"/>
</dbReference>
<accession>A0A644TSX9</accession>
<reference evidence="2" key="1">
    <citation type="submission" date="2019-08" db="EMBL/GenBank/DDBJ databases">
        <authorList>
            <person name="Kucharzyk K."/>
            <person name="Murdoch R.W."/>
            <person name="Higgins S."/>
            <person name="Loffler F."/>
        </authorList>
    </citation>
    <scope>NUCLEOTIDE SEQUENCE</scope>
</reference>
<organism evidence="2">
    <name type="scientific">bioreactor metagenome</name>
    <dbReference type="NCBI Taxonomy" id="1076179"/>
    <lineage>
        <taxon>unclassified sequences</taxon>
        <taxon>metagenomes</taxon>
        <taxon>ecological metagenomes</taxon>
    </lineage>
</organism>
<dbReference type="InterPro" id="IPR011630">
    <property type="entry name" value="DUF1599"/>
</dbReference>
<protein>
    <recommendedName>
        <fullName evidence="1">Nucleotide modification associated domain-containing protein</fullName>
    </recommendedName>
</protein>
<name>A0A644TSX9_9ZZZZ</name>
<proteinExistence type="predicted"/>
<sequence>MNTSQEYDQVIKQCRDLFAAKLKDYGASWRIFRLPSVTDQIFIKANRIRQFQESGVMKIDEGILDEFIGIINYSIIALIQLELGVAKDDKDKLELEKALELYDKYSQNAKSLMENKNHDYSEAWRSMRVSSIVDLILVKIMRLKNIEDNYGKVVVSEGEDANYYDIINYGVFASIKIQ</sequence>
<dbReference type="EMBL" id="VSSQ01000050">
    <property type="protein sequence ID" value="MPL69985.1"/>
    <property type="molecule type" value="Genomic_DNA"/>
</dbReference>
<gene>
    <name evidence="2" type="ORF">SDC9_15736</name>
</gene>
<feature type="domain" description="Nucleotide modification associated" evidence="1">
    <location>
        <begin position="116"/>
        <end position="177"/>
    </location>
</feature>
<dbReference type="AlphaFoldDB" id="A0A644TSX9"/>
<feature type="domain" description="Nucleotide modification associated" evidence="1">
    <location>
        <begin position="21"/>
        <end position="81"/>
    </location>
</feature>
<evidence type="ECO:0000313" key="2">
    <source>
        <dbReference type="EMBL" id="MPL69985.1"/>
    </source>
</evidence>
<evidence type="ECO:0000259" key="1">
    <source>
        <dbReference type="Pfam" id="PF07659"/>
    </source>
</evidence>
<comment type="caution">
    <text evidence="2">The sequence shown here is derived from an EMBL/GenBank/DDBJ whole genome shotgun (WGS) entry which is preliminary data.</text>
</comment>